<protein>
    <submittedName>
        <fullName evidence="2">Uncharacterized protein</fullName>
    </submittedName>
</protein>
<evidence type="ECO:0000256" key="1">
    <source>
        <dbReference type="SAM" id="MobiDB-lite"/>
    </source>
</evidence>
<evidence type="ECO:0000313" key="2">
    <source>
        <dbReference type="EMBL" id="BEI92306.1"/>
    </source>
</evidence>
<dbReference type="KEGG" id="ccac:CcaHIS019_0411260"/>
<proteinExistence type="predicted"/>
<feature type="compositionally biased region" description="Basic and acidic residues" evidence="1">
    <location>
        <begin position="118"/>
        <end position="133"/>
    </location>
</feature>
<reference evidence="2" key="1">
    <citation type="journal article" date="2023" name="BMC Genomics">
        <title>Chromosome-level genome assemblies of Cutaneotrichosporon spp. (Trichosporonales, Basidiomycota) reveal imbalanced evolution between nucleotide sequences and chromosome synteny.</title>
        <authorList>
            <person name="Kobayashi Y."/>
            <person name="Kayamori A."/>
            <person name="Aoki K."/>
            <person name="Shiwa Y."/>
            <person name="Matsutani M."/>
            <person name="Fujita N."/>
            <person name="Sugita T."/>
            <person name="Iwasaki W."/>
            <person name="Tanaka N."/>
            <person name="Takashima M."/>
        </authorList>
    </citation>
    <scope>NUCLEOTIDE SEQUENCE</scope>
    <source>
        <strain evidence="2">HIS019</strain>
    </source>
</reference>
<organism evidence="2 3">
    <name type="scientific">Cutaneotrichosporon cavernicola</name>
    <dbReference type="NCBI Taxonomy" id="279322"/>
    <lineage>
        <taxon>Eukaryota</taxon>
        <taxon>Fungi</taxon>
        <taxon>Dikarya</taxon>
        <taxon>Basidiomycota</taxon>
        <taxon>Agaricomycotina</taxon>
        <taxon>Tremellomycetes</taxon>
        <taxon>Trichosporonales</taxon>
        <taxon>Trichosporonaceae</taxon>
        <taxon>Cutaneotrichosporon</taxon>
    </lineage>
</organism>
<gene>
    <name evidence="2" type="ORF">CcaverHIS019_0411260</name>
</gene>
<name>A0AA48L5F9_9TREE</name>
<dbReference type="Proteomes" id="UP001233271">
    <property type="component" value="Chromosome 4"/>
</dbReference>
<accession>A0AA48L5F9</accession>
<evidence type="ECO:0000313" key="3">
    <source>
        <dbReference type="Proteomes" id="UP001233271"/>
    </source>
</evidence>
<dbReference type="EMBL" id="AP028215">
    <property type="protein sequence ID" value="BEI92306.1"/>
    <property type="molecule type" value="Genomic_DNA"/>
</dbReference>
<dbReference type="AlphaFoldDB" id="A0AA48L5F9"/>
<dbReference type="GeneID" id="85496176"/>
<sequence>MSLALSGISPRTRSSKCVISVPAIDDAYVLVGPSVHHPNVTDAEPNMASPSTGPTITILDTKPPAVTISPPSPQSVIRTCPPTPVSSPLQPRNLLPAQPDLLAAPLPLRLRRQVFGSEGKDNTAKEKGRDKENSNSPFMDAKD</sequence>
<feature type="region of interest" description="Disordered" evidence="1">
    <location>
        <begin position="113"/>
        <end position="143"/>
    </location>
</feature>
<keyword evidence="3" id="KW-1185">Reference proteome</keyword>
<dbReference type="RefSeq" id="XP_060457571.1">
    <property type="nucleotide sequence ID" value="XM_060601038.1"/>
</dbReference>
<feature type="region of interest" description="Disordered" evidence="1">
    <location>
        <begin position="39"/>
        <end position="94"/>
    </location>
</feature>